<evidence type="ECO:0000259" key="6">
    <source>
        <dbReference type="Pfam" id="PF08281"/>
    </source>
</evidence>
<evidence type="ECO:0000256" key="4">
    <source>
        <dbReference type="ARBA" id="ARBA00023163"/>
    </source>
</evidence>
<evidence type="ECO:0000313" key="8">
    <source>
        <dbReference type="Proteomes" id="UP000823910"/>
    </source>
</evidence>
<keyword evidence="3" id="KW-0731">Sigma factor</keyword>
<evidence type="ECO:0000259" key="5">
    <source>
        <dbReference type="Pfam" id="PF04542"/>
    </source>
</evidence>
<dbReference type="Pfam" id="PF04542">
    <property type="entry name" value="Sigma70_r2"/>
    <property type="match status" value="1"/>
</dbReference>
<keyword evidence="4" id="KW-0804">Transcription</keyword>
<dbReference type="SUPFAM" id="SSF88659">
    <property type="entry name" value="Sigma3 and sigma4 domains of RNA polymerase sigma factors"/>
    <property type="match status" value="1"/>
</dbReference>
<dbReference type="GO" id="GO:0016987">
    <property type="term" value="F:sigma factor activity"/>
    <property type="evidence" value="ECO:0007669"/>
    <property type="project" value="UniProtKB-KW"/>
</dbReference>
<evidence type="ECO:0000256" key="3">
    <source>
        <dbReference type="ARBA" id="ARBA00023082"/>
    </source>
</evidence>
<evidence type="ECO:0000313" key="7">
    <source>
        <dbReference type="EMBL" id="HJC06587.1"/>
    </source>
</evidence>
<feature type="domain" description="RNA polymerase sigma-70 region 2" evidence="5">
    <location>
        <begin position="31"/>
        <end position="97"/>
    </location>
</feature>
<organism evidence="7 8">
    <name type="scientific">Candidatus Enterocloster excrementipullorum</name>
    <dbReference type="NCBI Taxonomy" id="2838559"/>
    <lineage>
        <taxon>Bacteria</taxon>
        <taxon>Bacillati</taxon>
        <taxon>Bacillota</taxon>
        <taxon>Clostridia</taxon>
        <taxon>Lachnospirales</taxon>
        <taxon>Lachnospiraceae</taxon>
        <taxon>Enterocloster</taxon>
    </lineage>
</organism>
<dbReference type="Gene3D" id="1.10.1740.10">
    <property type="match status" value="1"/>
</dbReference>
<dbReference type="AlphaFoldDB" id="A0A9D2N286"/>
<sequence length="185" mass="21529">MENGQTYAEDIRREELIRAVGQGDREAFYRLYQDTARPLYSYILSLTKSTHEAEDIMQEVFLTVWTKAAVYVPQGKPLAWMFTIARNLCYMRFRERKNQADVGLEEWESREEGACWEPLEQAAERRVLLDALARIGSQERQIILLHAAAGMKHKEVAKVLEMPLSTELSKYNRSMKKLQGILEEK</sequence>
<dbReference type="PANTHER" id="PTHR43133:SF62">
    <property type="entry name" value="RNA POLYMERASE SIGMA FACTOR SIGZ"/>
    <property type="match status" value="1"/>
</dbReference>
<gene>
    <name evidence="7" type="ORF">H9704_10620</name>
</gene>
<evidence type="ECO:0000256" key="2">
    <source>
        <dbReference type="ARBA" id="ARBA00023015"/>
    </source>
</evidence>
<comment type="similarity">
    <text evidence="1">Belongs to the sigma-70 factor family. ECF subfamily.</text>
</comment>
<comment type="caution">
    <text evidence="7">The sequence shown here is derived from an EMBL/GenBank/DDBJ whole genome shotgun (WGS) entry which is preliminary data.</text>
</comment>
<keyword evidence="2" id="KW-0805">Transcription regulation</keyword>
<dbReference type="InterPro" id="IPR014284">
    <property type="entry name" value="RNA_pol_sigma-70_dom"/>
</dbReference>
<dbReference type="InterPro" id="IPR036388">
    <property type="entry name" value="WH-like_DNA-bd_sf"/>
</dbReference>
<dbReference type="PANTHER" id="PTHR43133">
    <property type="entry name" value="RNA POLYMERASE ECF-TYPE SIGMA FACTO"/>
    <property type="match status" value="1"/>
</dbReference>
<dbReference type="InterPro" id="IPR013249">
    <property type="entry name" value="RNA_pol_sigma70_r4_t2"/>
</dbReference>
<evidence type="ECO:0000256" key="1">
    <source>
        <dbReference type="ARBA" id="ARBA00010641"/>
    </source>
</evidence>
<protein>
    <submittedName>
        <fullName evidence="7">RNA polymerase sigma factor</fullName>
    </submittedName>
</protein>
<feature type="domain" description="RNA polymerase sigma factor 70 region 4 type 2" evidence="6">
    <location>
        <begin position="126"/>
        <end position="178"/>
    </location>
</feature>
<dbReference type="Pfam" id="PF08281">
    <property type="entry name" value="Sigma70_r4_2"/>
    <property type="match status" value="1"/>
</dbReference>
<dbReference type="Proteomes" id="UP000823910">
    <property type="component" value="Unassembled WGS sequence"/>
</dbReference>
<dbReference type="SUPFAM" id="SSF88946">
    <property type="entry name" value="Sigma2 domain of RNA polymerase sigma factors"/>
    <property type="match status" value="1"/>
</dbReference>
<name>A0A9D2N286_9FIRM</name>
<dbReference type="InterPro" id="IPR013324">
    <property type="entry name" value="RNA_pol_sigma_r3/r4-like"/>
</dbReference>
<dbReference type="EMBL" id="DWWT01000054">
    <property type="protein sequence ID" value="HJC06587.1"/>
    <property type="molecule type" value="Genomic_DNA"/>
</dbReference>
<dbReference type="NCBIfam" id="TIGR02937">
    <property type="entry name" value="sigma70-ECF"/>
    <property type="match status" value="1"/>
</dbReference>
<dbReference type="InterPro" id="IPR007627">
    <property type="entry name" value="RNA_pol_sigma70_r2"/>
</dbReference>
<accession>A0A9D2N286</accession>
<dbReference type="Gene3D" id="1.10.10.10">
    <property type="entry name" value="Winged helix-like DNA-binding domain superfamily/Winged helix DNA-binding domain"/>
    <property type="match status" value="1"/>
</dbReference>
<dbReference type="GO" id="GO:0003677">
    <property type="term" value="F:DNA binding"/>
    <property type="evidence" value="ECO:0007669"/>
    <property type="project" value="InterPro"/>
</dbReference>
<dbReference type="InterPro" id="IPR013325">
    <property type="entry name" value="RNA_pol_sigma_r2"/>
</dbReference>
<reference evidence="7" key="2">
    <citation type="submission" date="2021-04" db="EMBL/GenBank/DDBJ databases">
        <authorList>
            <person name="Gilroy R."/>
        </authorList>
    </citation>
    <scope>NUCLEOTIDE SEQUENCE</scope>
    <source>
        <strain evidence="7">CHK180-15479</strain>
    </source>
</reference>
<dbReference type="GO" id="GO:0006352">
    <property type="term" value="P:DNA-templated transcription initiation"/>
    <property type="evidence" value="ECO:0007669"/>
    <property type="project" value="InterPro"/>
</dbReference>
<dbReference type="InterPro" id="IPR039425">
    <property type="entry name" value="RNA_pol_sigma-70-like"/>
</dbReference>
<proteinExistence type="inferred from homology"/>
<reference evidence="7" key="1">
    <citation type="journal article" date="2021" name="PeerJ">
        <title>Extensive microbial diversity within the chicken gut microbiome revealed by metagenomics and culture.</title>
        <authorList>
            <person name="Gilroy R."/>
            <person name="Ravi A."/>
            <person name="Getino M."/>
            <person name="Pursley I."/>
            <person name="Horton D.L."/>
            <person name="Alikhan N.F."/>
            <person name="Baker D."/>
            <person name="Gharbi K."/>
            <person name="Hall N."/>
            <person name="Watson M."/>
            <person name="Adriaenssens E.M."/>
            <person name="Foster-Nyarko E."/>
            <person name="Jarju S."/>
            <person name="Secka A."/>
            <person name="Antonio M."/>
            <person name="Oren A."/>
            <person name="Chaudhuri R.R."/>
            <person name="La Ragione R."/>
            <person name="Hildebrand F."/>
            <person name="Pallen M.J."/>
        </authorList>
    </citation>
    <scope>NUCLEOTIDE SEQUENCE</scope>
    <source>
        <strain evidence="7">CHK180-15479</strain>
    </source>
</reference>